<evidence type="ECO:0000256" key="3">
    <source>
        <dbReference type="ARBA" id="ARBA00022741"/>
    </source>
</evidence>
<evidence type="ECO:0000256" key="4">
    <source>
        <dbReference type="ARBA" id="ARBA00022777"/>
    </source>
</evidence>
<dbReference type="PANTHER" id="PTHR43085:SF1">
    <property type="entry name" value="PSEUDOURIDINE KINASE-RELATED"/>
    <property type="match status" value="1"/>
</dbReference>
<dbReference type="GO" id="GO:0005524">
    <property type="term" value="F:ATP binding"/>
    <property type="evidence" value="ECO:0007669"/>
    <property type="project" value="UniProtKB-KW"/>
</dbReference>
<dbReference type="AlphaFoldDB" id="D7BKM3"/>
<protein>
    <submittedName>
        <fullName evidence="8">PfkB domain protein</fullName>
    </submittedName>
</protein>
<accession>D7BKM3</accession>
<keyword evidence="3" id="KW-0547">Nucleotide-binding</keyword>
<keyword evidence="9" id="KW-1185">Reference proteome</keyword>
<keyword evidence="4" id="KW-0418">Kinase</keyword>
<dbReference type="InterPro" id="IPR011611">
    <property type="entry name" value="PfkB_dom"/>
</dbReference>
<dbReference type="RefSeq" id="WP_013170693.1">
    <property type="nucleotide sequence ID" value="NC_014218.1"/>
</dbReference>
<dbReference type="STRING" id="644284.Arch_1502"/>
<dbReference type="InterPro" id="IPR029056">
    <property type="entry name" value="Ribokinase-like"/>
</dbReference>
<evidence type="ECO:0000256" key="2">
    <source>
        <dbReference type="ARBA" id="ARBA00022679"/>
    </source>
</evidence>
<dbReference type="KEGG" id="ahe:Arch_1502"/>
<dbReference type="InterPro" id="IPR050306">
    <property type="entry name" value="PfkB_Carbo_kinase"/>
</dbReference>
<comment type="similarity">
    <text evidence="1">Belongs to the carbohydrate kinase PfkB family.</text>
</comment>
<evidence type="ECO:0000256" key="1">
    <source>
        <dbReference type="ARBA" id="ARBA00010688"/>
    </source>
</evidence>
<dbReference type="GO" id="GO:0016301">
    <property type="term" value="F:kinase activity"/>
    <property type="evidence" value="ECO:0007669"/>
    <property type="project" value="UniProtKB-KW"/>
</dbReference>
<dbReference type="Gene3D" id="3.40.1190.20">
    <property type="match status" value="1"/>
</dbReference>
<proteinExistence type="inferred from homology"/>
<evidence type="ECO:0000313" key="9">
    <source>
        <dbReference type="Proteomes" id="UP000000376"/>
    </source>
</evidence>
<evidence type="ECO:0000313" key="8">
    <source>
        <dbReference type="EMBL" id="ADH93203.1"/>
    </source>
</evidence>
<keyword evidence="5" id="KW-0067">ATP-binding</keyword>
<evidence type="ECO:0000256" key="6">
    <source>
        <dbReference type="SAM" id="MobiDB-lite"/>
    </source>
</evidence>
<evidence type="ECO:0000259" key="7">
    <source>
        <dbReference type="Pfam" id="PF00294"/>
    </source>
</evidence>
<dbReference type="PANTHER" id="PTHR43085">
    <property type="entry name" value="HEXOKINASE FAMILY MEMBER"/>
    <property type="match status" value="1"/>
</dbReference>
<sequence length="315" mass="33047">MTFMVIGESLLDDVQRGSIHTTHPGGSPLNVAVGLARLERNVTLVTRIGDDDPGADIADYLAESGVRLYPGSIDEHPTSIAYAQLNELGNASYTFDVRSDYPLPHCDGISPKPRLVHIGSLGAHLEPGATALRAWLECLGGHSTVSYDPNVRLSMMGPQEKLLAEVDELMPFIDVVKASVDDMEAMLGPTTPEKSARFFLDRGAQLVVITMGAGGLNLVTPMVDVHVPAVNVGVVDTVGAGDSLMSSLIDGLARMSVLGGEDGEALQSISRQGLASLGAYAAAAAGITVARPGSNSPTREELAKATDLYSPDPVY</sequence>
<reference evidence="8 9" key="1">
    <citation type="journal article" date="2010" name="Stand. Genomic Sci.">
        <title>Complete genome sequence of Arcanobacterium haemolyticum type strain (11018).</title>
        <authorList>
            <person name="Yasawong M."/>
            <person name="Teshima H."/>
            <person name="Lapidus A."/>
            <person name="Nolan M."/>
            <person name="Lucas S."/>
            <person name="Glavina Del Rio T."/>
            <person name="Tice H."/>
            <person name="Cheng J."/>
            <person name="Bruce D."/>
            <person name="Detter C."/>
            <person name="Tapia R."/>
            <person name="Han C."/>
            <person name="Goodwin L."/>
            <person name="Pitluck S."/>
            <person name="Liolios K."/>
            <person name="Ivanova N."/>
            <person name="Mavromatis K."/>
            <person name="Mikhailova N."/>
            <person name="Pati A."/>
            <person name="Chen A."/>
            <person name="Palaniappan K."/>
            <person name="Land M."/>
            <person name="Hauser L."/>
            <person name="Chang Y."/>
            <person name="Jeffries C."/>
            <person name="Rohde M."/>
            <person name="Sikorski J."/>
            <person name="Pukall R."/>
            <person name="Goker M."/>
            <person name="Woyke T."/>
            <person name="Bristow J."/>
            <person name="Eisen J."/>
            <person name="Markowitz V."/>
            <person name="Hugenholtz P."/>
            <person name="Kyrpides N."/>
            <person name="Klenk H."/>
        </authorList>
    </citation>
    <scope>NUCLEOTIDE SEQUENCE [LARGE SCALE GENOMIC DNA]</scope>
    <source>
        <strain evidence="9">ATCC 9345 / DSM 20595 / CCUG 17215 / LMG 16163 / NBRC 15585 / NCTC 8452 / 11018</strain>
    </source>
</reference>
<feature type="domain" description="Carbohydrate kinase PfkB" evidence="7">
    <location>
        <begin position="13"/>
        <end position="298"/>
    </location>
</feature>
<organism evidence="8 9">
    <name type="scientific">Arcanobacterium haemolyticum (strain ATCC 9345 / DSM 20595 / CCM 5947 / CCUG 17215 / LMG 16163 / NBRC 15585 / NCTC 8452 / 11018)</name>
    <dbReference type="NCBI Taxonomy" id="644284"/>
    <lineage>
        <taxon>Bacteria</taxon>
        <taxon>Bacillati</taxon>
        <taxon>Actinomycetota</taxon>
        <taxon>Actinomycetes</taxon>
        <taxon>Actinomycetales</taxon>
        <taxon>Actinomycetaceae</taxon>
        <taxon>Arcanobacterium</taxon>
    </lineage>
</organism>
<dbReference type="HOGENOM" id="CLU_027634_6_2_11"/>
<keyword evidence="2" id="KW-0808">Transferase</keyword>
<feature type="region of interest" description="Disordered" evidence="6">
    <location>
        <begin position="292"/>
        <end position="315"/>
    </location>
</feature>
<dbReference type="EMBL" id="CP002045">
    <property type="protein sequence ID" value="ADH93203.1"/>
    <property type="molecule type" value="Genomic_DNA"/>
</dbReference>
<dbReference type="SUPFAM" id="SSF53613">
    <property type="entry name" value="Ribokinase-like"/>
    <property type="match status" value="1"/>
</dbReference>
<gene>
    <name evidence="8" type="ordered locus">Arch_1502</name>
</gene>
<dbReference type="Pfam" id="PF00294">
    <property type="entry name" value="PfkB"/>
    <property type="match status" value="1"/>
</dbReference>
<dbReference type="eggNOG" id="COG0524">
    <property type="taxonomic scope" value="Bacteria"/>
</dbReference>
<name>D7BKM3_ARCHD</name>
<dbReference type="Proteomes" id="UP000000376">
    <property type="component" value="Chromosome"/>
</dbReference>
<evidence type="ECO:0000256" key="5">
    <source>
        <dbReference type="ARBA" id="ARBA00022840"/>
    </source>
</evidence>